<comment type="caution">
    <text evidence="1">The sequence shown here is derived from an EMBL/GenBank/DDBJ whole genome shotgun (WGS) entry which is preliminary data.</text>
</comment>
<organism evidence="1 2">
    <name type="scientific">Flavobacterium frigoritolerans</name>
    <dbReference type="NCBI Taxonomy" id="2987686"/>
    <lineage>
        <taxon>Bacteria</taxon>
        <taxon>Pseudomonadati</taxon>
        <taxon>Bacteroidota</taxon>
        <taxon>Flavobacteriia</taxon>
        <taxon>Flavobacteriales</taxon>
        <taxon>Flavobacteriaceae</taxon>
        <taxon>Flavobacterium</taxon>
    </lineage>
</organism>
<sequence>MKYFIIKNKEMPWGDYGNTLFRGFLNVMDDNYNDLEIPTIERTGPYVPDIYTVNSVNIIVSEKVKKIFKENAITGIIGYKEIKIKKIVNIDWEKWEKNKDPEFYPKSGEPEDYIFKGKNDITLLQKIPQLWSLNIIEKYSLYKMSNKVTVPLNELELRDKIDVDIFFPVNMLYIIVSENFKNVLELNDIDDLQFIELKYNPN</sequence>
<dbReference type="Proteomes" id="UP001151133">
    <property type="component" value="Unassembled WGS sequence"/>
</dbReference>
<reference evidence="1" key="1">
    <citation type="submission" date="2022-10" db="EMBL/GenBank/DDBJ databases">
        <title>Two novel species of Flavobacterium.</title>
        <authorList>
            <person name="Liu Q."/>
            <person name="Xin Y.-H."/>
        </authorList>
    </citation>
    <scope>NUCLEOTIDE SEQUENCE</scope>
    <source>
        <strain evidence="1">LS1R47</strain>
    </source>
</reference>
<name>A0A9X3C947_9FLAO</name>
<evidence type="ECO:0000313" key="2">
    <source>
        <dbReference type="Proteomes" id="UP001151133"/>
    </source>
</evidence>
<protein>
    <submittedName>
        <fullName evidence="1">Uncharacterized protein</fullName>
    </submittedName>
</protein>
<dbReference type="AlphaFoldDB" id="A0A9X3C947"/>
<dbReference type="RefSeq" id="WP_264288064.1">
    <property type="nucleotide sequence ID" value="NZ_JAOZEV010000014.1"/>
</dbReference>
<gene>
    <name evidence="1" type="ORF">OIU80_16400</name>
</gene>
<dbReference type="EMBL" id="JAOZEV010000014">
    <property type="protein sequence ID" value="MCV9933865.1"/>
    <property type="molecule type" value="Genomic_DNA"/>
</dbReference>
<accession>A0A9X3C947</accession>
<keyword evidence="2" id="KW-1185">Reference proteome</keyword>
<proteinExistence type="predicted"/>
<evidence type="ECO:0000313" key="1">
    <source>
        <dbReference type="EMBL" id="MCV9933865.1"/>
    </source>
</evidence>